<dbReference type="AlphaFoldDB" id="A0A5E4YQ48"/>
<sequence length="96" mass="10914">MRKPCGIDPHGGRKALLCCHRVAIVHPIRCSKSLHNQGPQHKRCEQLSTIMFKVRDIERLSVGHKAQSEAFAYQKGFQGVYLNGSQLILIQYLPKF</sequence>
<evidence type="ECO:0000313" key="2">
    <source>
        <dbReference type="Proteomes" id="UP000366945"/>
    </source>
</evidence>
<name>A0A5E4YQ48_9BURK</name>
<proteinExistence type="predicted"/>
<evidence type="ECO:0000313" key="1">
    <source>
        <dbReference type="EMBL" id="VVE50949.1"/>
    </source>
</evidence>
<protein>
    <submittedName>
        <fullName evidence="1">Uncharacterized protein</fullName>
    </submittedName>
</protein>
<accession>A0A5E4YQ48</accession>
<dbReference type="Proteomes" id="UP000366945">
    <property type="component" value="Unassembled WGS sequence"/>
</dbReference>
<reference evidence="1 2" key="1">
    <citation type="submission" date="2019-08" db="EMBL/GenBank/DDBJ databases">
        <authorList>
            <person name="Peeters C."/>
        </authorList>
    </citation>
    <scope>NUCLEOTIDE SEQUENCE [LARGE SCALE GENOMIC DNA]</scope>
    <source>
        <strain evidence="1 2">LMG 31114</strain>
    </source>
</reference>
<keyword evidence="2" id="KW-1185">Reference proteome</keyword>
<organism evidence="1 2">
    <name type="scientific">Pandoraea pneumonica</name>
    <dbReference type="NCBI Taxonomy" id="2508299"/>
    <lineage>
        <taxon>Bacteria</taxon>
        <taxon>Pseudomonadati</taxon>
        <taxon>Pseudomonadota</taxon>
        <taxon>Betaproteobacteria</taxon>
        <taxon>Burkholderiales</taxon>
        <taxon>Burkholderiaceae</taxon>
        <taxon>Pandoraea</taxon>
    </lineage>
</organism>
<gene>
    <name evidence="1" type="ORF">PPN31114_04688</name>
</gene>
<dbReference type="EMBL" id="CABPSK010000005">
    <property type="protein sequence ID" value="VVE50949.1"/>
    <property type="molecule type" value="Genomic_DNA"/>
</dbReference>